<protein>
    <submittedName>
        <fullName evidence="1">Reverse transcriptase domain, Ribonuclease H-like domain protein</fullName>
    </submittedName>
</protein>
<dbReference type="PANTHER" id="PTHR48475:SF2">
    <property type="entry name" value="RIBONUCLEASE H"/>
    <property type="match status" value="1"/>
</dbReference>
<comment type="caution">
    <text evidence="1">The sequence shown here is derived from an EMBL/GenBank/DDBJ whole genome shotgun (WGS) entry which is preliminary data.</text>
</comment>
<sequence>MIQHLAKAKEYIGLFKKFKIRNIPRAQNQKVDVLSKLASVAFNHLTKEVLVEVLEKPSTEGNEINAIVEEEGDNWMTPIIRCLNDGIWPEDPNEARTLRMKISHYTLEGDVLFKRERQLISSVGKCYNIKPSFKRWVLT</sequence>
<keyword evidence="2" id="KW-1185">Reference proteome</keyword>
<evidence type="ECO:0000313" key="2">
    <source>
        <dbReference type="Proteomes" id="UP000245207"/>
    </source>
</evidence>
<keyword evidence="1" id="KW-0808">Transferase</keyword>
<proteinExistence type="predicted"/>
<dbReference type="EMBL" id="PKPP01001804">
    <property type="protein sequence ID" value="PWA79791.1"/>
    <property type="molecule type" value="Genomic_DNA"/>
</dbReference>
<evidence type="ECO:0000313" key="1">
    <source>
        <dbReference type="EMBL" id="PWA79791.1"/>
    </source>
</evidence>
<name>A0A2U1P211_ARTAN</name>
<accession>A0A2U1P211</accession>
<dbReference type="OrthoDB" id="1746168at2759"/>
<dbReference type="GO" id="GO:0003964">
    <property type="term" value="F:RNA-directed DNA polymerase activity"/>
    <property type="evidence" value="ECO:0007669"/>
    <property type="project" value="UniProtKB-KW"/>
</dbReference>
<keyword evidence="1" id="KW-0695">RNA-directed DNA polymerase</keyword>
<keyword evidence="1" id="KW-0548">Nucleotidyltransferase</keyword>
<dbReference type="AlphaFoldDB" id="A0A2U1P211"/>
<reference evidence="1 2" key="1">
    <citation type="journal article" date="2018" name="Mol. Plant">
        <title>The genome of Artemisia annua provides insight into the evolution of Asteraceae family and artemisinin biosynthesis.</title>
        <authorList>
            <person name="Shen Q."/>
            <person name="Zhang L."/>
            <person name="Liao Z."/>
            <person name="Wang S."/>
            <person name="Yan T."/>
            <person name="Shi P."/>
            <person name="Liu M."/>
            <person name="Fu X."/>
            <person name="Pan Q."/>
            <person name="Wang Y."/>
            <person name="Lv Z."/>
            <person name="Lu X."/>
            <person name="Zhang F."/>
            <person name="Jiang W."/>
            <person name="Ma Y."/>
            <person name="Chen M."/>
            <person name="Hao X."/>
            <person name="Li L."/>
            <person name="Tang Y."/>
            <person name="Lv G."/>
            <person name="Zhou Y."/>
            <person name="Sun X."/>
            <person name="Brodelius P.E."/>
            <person name="Rose J.K.C."/>
            <person name="Tang K."/>
        </authorList>
    </citation>
    <scope>NUCLEOTIDE SEQUENCE [LARGE SCALE GENOMIC DNA]</scope>
    <source>
        <strain evidence="2">cv. Huhao1</strain>
        <tissue evidence="1">Leaf</tissue>
    </source>
</reference>
<organism evidence="1 2">
    <name type="scientific">Artemisia annua</name>
    <name type="common">Sweet wormwood</name>
    <dbReference type="NCBI Taxonomy" id="35608"/>
    <lineage>
        <taxon>Eukaryota</taxon>
        <taxon>Viridiplantae</taxon>
        <taxon>Streptophyta</taxon>
        <taxon>Embryophyta</taxon>
        <taxon>Tracheophyta</taxon>
        <taxon>Spermatophyta</taxon>
        <taxon>Magnoliopsida</taxon>
        <taxon>eudicotyledons</taxon>
        <taxon>Gunneridae</taxon>
        <taxon>Pentapetalae</taxon>
        <taxon>asterids</taxon>
        <taxon>campanulids</taxon>
        <taxon>Asterales</taxon>
        <taxon>Asteraceae</taxon>
        <taxon>Asteroideae</taxon>
        <taxon>Anthemideae</taxon>
        <taxon>Artemisiinae</taxon>
        <taxon>Artemisia</taxon>
    </lineage>
</organism>
<gene>
    <name evidence="1" type="ORF">CTI12_AA203230</name>
</gene>
<dbReference type="Proteomes" id="UP000245207">
    <property type="component" value="Unassembled WGS sequence"/>
</dbReference>
<dbReference type="PANTHER" id="PTHR48475">
    <property type="entry name" value="RIBONUCLEASE H"/>
    <property type="match status" value="1"/>
</dbReference>